<keyword evidence="8" id="KW-0804">Transcription</keyword>
<dbReference type="PANTHER" id="PTHR31948">
    <property type="entry name" value="ZINC-FINGER HOMEODOMAIN PROTEIN 2"/>
    <property type="match status" value="1"/>
</dbReference>
<dbReference type="PROSITE" id="PS51523">
    <property type="entry name" value="ZF_HD_DIMER"/>
    <property type="match status" value="1"/>
</dbReference>
<evidence type="ECO:0000259" key="11">
    <source>
        <dbReference type="PROSITE" id="PS51523"/>
    </source>
</evidence>
<evidence type="ECO:0000256" key="5">
    <source>
        <dbReference type="ARBA" id="ARBA00023015"/>
    </source>
</evidence>
<organism evidence="12 13">
    <name type="scientific">Fraxinus pennsylvanica</name>
    <dbReference type="NCBI Taxonomy" id="56036"/>
    <lineage>
        <taxon>Eukaryota</taxon>
        <taxon>Viridiplantae</taxon>
        <taxon>Streptophyta</taxon>
        <taxon>Embryophyta</taxon>
        <taxon>Tracheophyta</taxon>
        <taxon>Spermatophyta</taxon>
        <taxon>Magnoliopsida</taxon>
        <taxon>eudicotyledons</taxon>
        <taxon>Gunneridae</taxon>
        <taxon>Pentapetalae</taxon>
        <taxon>asterids</taxon>
        <taxon>lamiids</taxon>
        <taxon>Lamiales</taxon>
        <taxon>Oleaceae</taxon>
        <taxon>Oleeae</taxon>
        <taxon>Fraxinus</taxon>
    </lineage>
</organism>
<reference evidence="12" key="1">
    <citation type="submission" date="2023-05" db="EMBL/GenBank/DDBJ databases">
        <authorList>
            <person name="Huff M."/>
        </authorList>
    </citation>
    <scope>NUCLEOTIDE SEQUENCE</scope>
</reference>
<keyword evidence="5" id="KW-0805">Transcription regulation</keyword>
<sequence>MSISSRVQASLHTTSDSNGITAASNHGKTPVRLSNICPNSPSLHEKRSHKRSAIVKYMECLKNHAAAIGGKATDGCGEFLPGGEESSLEALICAACDCHRNFHQKIIIEQGYYLPDQFLPSSPAFKSYPDMGAKRAENEVVKKRFRTKFSQEHREKMLGFAEKSDWKIQNVDESEVSQFCQEIGIKRKVLRIWMHNNKYNYLAKKNSTT</sequence>
<dbReference type="InterPro" id="IPR006456">
    <property type="entry name" value="ZF_HD_homeobox_Cys/His_dimer"/>
</dbReference>
<dbReference type="NCBIfam" id="TIGR01565">
    <property type="entry name" value="homeo_ZF_HD"/>
    <property type="match status" value="1"/>
</dbReference>
<dbReference type="SUPFAM" id="SSF46689">
    <property type="entry name" value="Homeodomain-like"/>
    <property type="match status" value="1"/>
</dbReference>
<keyword evidence="2" id="KW-0479">Metal-binding</keyword>
<evidence type="ECO:0000256" key="8">
    <source>
        <dbReference type="ARBA" id="ARBA00023163"/>
    </source>
</evidence>
<feature type="compositionally biased region" description="Polar residues" evidence="10">
    <location>
        <begin position="1"/>
        <end position="27"/>
    </location>
</feature>
<dbReference type="NCBIfam" id="TIGR01566">
    <property type="entry name" value="ZF_HD_prot_N"/>
    <property type="match status" value="1"/>
</dbReference>
<dbReference type="InterPro" id="IPR006455">
    <property type="entry name" value="Homeodomain_ZF_HD"/>
</dbReference>
<dbReference type="Pfam" id="PF04770">
    <property type="entry name" value="ZF-HD_dimer"/>
    <property type="match status" value="1"/>
</dbReference>
<evidence type="ECO:0000256" key="2">
    <source>
        <dbReference type="ARBA" id="ARBA00022723"/>
    </source>
</evidence>
<protein>
    <recommendedName>
        <fullName evidence="11">ZF-HD dimerization-type domain-containing protein</fullName>
    </recommendedName>
</protein>
<dbReference type="AlphaFoldDB" id="A0AAD1YV20"/>
<evidence type="ECO:0000256" key="9">
    <source>
        <dbReference type="ARBA" id="ARBA00023242"/>
    </source>
</evidence>
<evidence type="ECO:0000256" key="7">
    <source>
        <dbReference type="ARBA" id="ARBA00023155"/>
    </source>
</evidence>
<evidence type="ECO:0000256" key="1">
    <source>
        <dbReference type="ARBA" id="ARBA00004123"/>
    </source>
</evidence>
<dbReference type="InterPro" id="IPR009057">
    <property type="entry name" value="Homeodomain-like_sf"/>
</dbReference>
<dbReference type="GO" id="GO:0000976">
    <property type="term" value="F:transcription cis-regulatory region binding"/>
    <property type="evidence" value="ECO:0007669"/>
    <property type="project" value="TreeGrafter"/>
</dbReference>
<feature type="domain" description="ZF-HD dimerization-type" evidence="11">
    <location>
        <begin position="57"/>
        <end position="106"/>
    </location>
</feature>
<keyword evidence="4" id="KW-0862">Zinc</keyword>
<dbReference type="Proteomes" id="UP000834106">
    <property type="component" value="Chromosome 3"/>
</dbReference>
<evidence type="ECO:0000256" key="10">
    <source>
        <dbReference type="SAM" id="MobiDB-lite"/>
    </source>
</evidence>
<dbReference type="Gene3D" id="1.10.10.60">
    <property type="entry name" value="Homeodomain-like"/>
    <property type="match status" value="1"/>
</dbReference>
<keyword evidence="13" id="KW-1185">Reference proteome</keyword>
<keyword evidence="9" id="KW-0539">Nucleus</keyword>
<evidence type="ECO:0000313" key="13">
    <source>
        <dbReference type="Proteomes" id="UP000834106"/>
    </source>
</evidence>
<keyword evidence="7" id="KW-0371">Homeobox</keyword>
<keyword evidence="6" id="KW-0238">DNA-binding</keyword>
<dbReference type="GO" id="GO:0050793">
    <property type="term" value="P:regulation of developmental process"/>
    <property type="evidence" value="ECO:0007669"/>
    <property type="project" value="TreeGrafter"/>
</dbReference>
<dbReference type="GO" id="GO:0008270">
    <property type="term" value="F:zinc ion binding"/>
    <property type="evidence" value="ECO:0007669"/>
    <property type="project" value="UniProtKB-KW"/>
</dbReference>
<evidence type="ECO:0000313" key="12">
    <source>
        <dbReference type="EMBL" id="CAI9757859.1"/>
    </source>
</evidence>
<keyword evidence="3" id="KW-0863">Zinc-finger</keyword>
<dbReference type="GO" id="GO:0005634">
    <property type="term" value="C:nucleus"/>
    <property type="evidence" value="ECO:0007669"/>
    <property type="project" value="UniProtKB-SubCell"/>
</dbReference>
<dbReference type="GO" id="GO:0003700">
    <property type="term" value="F:DNA-binding transcription factor activity"/>
    <property type="evidence" value="ECO:0007669"/>
    <property type="project" value="TreeGrafter"/>
</dbReference>
<name>A0AAD1YV20_9LAMI</name>
<evidence type="ECO:0000256" key="6">
    <source>
        <dbReference type="ARBA" id="ARBA00023125"/>
    </source>
</evidence>
<accession>A0AAD1YV20</accession>
<dbReference type="EMBL" id="OU503038">
    <property type="protein sequence ID" value="CAI9757859.1"/>
    <property type="molecule type" value="Genomic_DNA"/>
</dbReference>
<proteinExistence type="predicted"/>
<dbReference type="PANTHER" id="PTHR31948:SF174">
    <property type="entry name" value="HOMEOBOX DOMAIN, ZF-HD CLASS PROTEIN"/>
    <property type="match status" value="1"/>
</dbReference>
<feature type="region of interest" description="Disordered" evidence="10">
    <location>
        <begin position="1"/>
        <end position="44"/>
    </location>
</feature>
<gene>
    <name evidence="12" type="ORF">FPE_LOCUS5289</name>
</gene>
<comment type="subcellular location">
    <subcellularLocation>
        <location evidence="1">Nucleus</location>
    </subcellularLocation>
</comment>
<evidence type="ECO:0000256" key="3">
    <source>
        <dbReference type="ARBA" id="ARBA00022771"/>
    </source>
</evidence>
<evidence type="ECO:0000256" key="4">
    <source>
        <dbReference type="ARBA" id="ARBA00022833"/>
    </source>
</evidence>